<name>A0A5B7GX23_PORTR</name>
<comment type="caution">
    <text evidence="2">The sequence shown here is derived from an EMBL/GenBank/DDBJ whole genome shotgun (WGS) entry which is preliminary data.</text>
</comment>
<proteinExistence type="predicted"/>
<feature type="region of interest" description="Disordered" evidence="1">
    <location>
        <begin position="145"/>
        <end position="170"/>
    </location>
</feature>
<evidence type="ECO:0000313" key="2">
    <source>
        <dbReference type="EMBL" id="MPC64891.1"/>
    </source>
</evidence>
<organism evidence="2 3">
    <name type="scientific">Portunus trituberculatus</name>
    <name type="common">Swimming crab</name>
    <name type="synonym">Neptunus trituberculatus</name>
    <dbReference type="NCBI Taxonomy" id="210409"/>
    <lineage>
        <taxon>Eukaryota</taxon>
        <taxon>Metazoa</taxon>
        <taxon>Ecdysozoa</taxon>
        <taxon>Arthropoda</taxon>
        <taxon>Crustacea</taxon>
        <taxon>Multicrustacea</taxon>
        <taxon>Malacostraca</taxon>
        <taxon>Eumalacostraca</taxon>
        <taxon>Eucarida</taxon>
        <taxon>Decapoda</taxon>
        <taxon>Pleocyemata</taxon>
        <taxon>Brachyura</taxon>
        <taxon>Eubrachyura</taxon>
        <taxon>Portunoidea</taxon>
        <taxon>Portunidae</taxon>
        <taxon>Portuninae</taxon>
        <taxon>Portunus</taxon>
    </lineage>
</organism>
<dbReference type="EMBL" id="VSRR010022698">
    <property type="protein sequence ID" value="MPC64891.1"/>
    <property type="molecule type" value="Genomic_DNA"/>
</dbReference>
<protein>
    <submittedName>
        <fullName evidence="2">Uncharacterized protein</fullName>
    </submittedName>
</protein>
<keyword evidence="3" id="KW-1185">Reference proteome</keyword>
<reference evidence="2 3" key="1">
    <citation type="submission" date="2019-05" db="EMBL/GenBank/DDBJ databases">
        <title>Another draft genome of Portunus trituberculatus and its Hox gene families provides insights of decapod evolution.</title>
        <authorList>
            <person name="Jeong J.-H."/>
            <person name="Song I."/>
            <person name="Kim S."/>
            <person name="Choi T."/>
            <person name="Kim D."/>
            <person name="Ryu S."/>
            <person name="Kim W."/>
        </authorList>
    </citation>
    <scope>NUCLEOTIDE SEQUENCE [LARGE SCALE GENOMIC DNA]</scope>
    <source>
        <tissue evidence="2">Muscle</tissue>
    </source>
</reference>
<gene>
    <name evidence="2" type="ORF">E2C01_059013</name>
</gene>
<sequence>MDIPKTSSKTIVTEIMNSFSKLCSREVFGGRQRRDCCGAWEAGRCNDVKCWRAEVEPEGRCWQDLGSQREEGIPLRRLGLVAAIAVDVWIPIRRFLVCWSNLGILQVLNPVSKLWCGSYLSWGYETPLLCQKHLQSVKGLPGKAYGLRDRSGIPPPQEARRKSPQPFRPECGTRMVTLVAISTPSRAVPHVPEDSEC</sequence>
<dbReference type="AlphaFoldDB" id="A0A5B7GX23"/>
<accession>A0A5B7GX23</accession>
<dbReference type="Proteomes" id="UP000324222">
    <property type="component" value="Unassembled WGS sequence"/>
</dbReference>
<evidence type="ECO:0000313" key="3">
    <source>
        <dbReference type="Proteomes" id="UP000324222"/>
    </source>
</evidence>
<evidence type="ECO:0000256" key="1">
    <source>
        <dbReference type="SAM" id="MobiDB-lite"/>
    </source>
</evidence>